<comment type="caution">
    <text evidence="3">The sequence shown here is derived from an EMBL/GenBank/DDBJ whole genome shotgun (WGS) entry which is preliminary data.</text>
</comment>
<reference evidence="3" key="1">
    <citation type="submission" date="2021-06" db="EMBL/GenBank/DDBJ databases">
        <authorList>
            <person name="Hodson N. C."/>
            <person name="Mongue J. A."/>
            <person name="Jaron S. K."/>
        </authorList>
    </citation>
    <scope>NUCLEOTIDE SEQUENCE</scope>
</reference>
<proteinExistence type="predicted"/>
<feature type="region of interest" description="Disordered" evidence="1">
    <location>
        <begin position="351"/>
        <end position="380"/>
    </location>
</feature>
<dbReference type="AlphaFoldDB" id="A0A8J2L4A3"/>
<feature type="chain" id="PRO_5035273972" evidence="2">
    <location>
        <begin position="25"/>
        <end position="406"/>
    </location>
</feature>
<evidence type="ECO:0000313" key="4">
    <source>
        <dbReference type="Proteomes" id="UP000708208"/>
    </source>
</evidence>
<keyword evidence="4" id="KW-1185">Reference proteome</keyword>
<feature type="signal peptide" evidence="2">
    <location>
        <begin position="1"/>
        <end position="24"/>
    </location>
</feature>
<accession>A0A8J2L4A3</accession>
<protein>
    <submittedName>
        <fullName evidence="3">Uncharacterized protein</fullName>
    </submittedName>
</protein>
<name>A0A8J2L4A3_9HEXA</name>
<evidence type="ECO:0000256" key="1">
    <source>
        <dbReference type="SAM" id="MobiDB-lite"/>
    </source>
</evidence>
<evidence type="ECO:0000313" key="3">
    <source>
        <dbReference type="EMBL" id="CAG7815134.1"/>
    </source>
</evidence>
<dbReference type="EMBL" id="CAJVCH010336915">
    <property type="protein sequence ID" value="CAG7815134.1"/>
    <property type="molecule type" value="Genomic_DNA"/>
</dbReference>
<keyword evidence="2" id="KW-0732">Signal</keyword>
<feature type="compositionally biased region" description="Acidic residues" evidence="1">
    <location>
        <begin position="359"/>
        <end position="372"/>
    </location>
</feature>
<gene>
    <name evidence="3" type="ORF">AFUS01_LOCUS25832</name>
</gene>
<dbReference type="Proteomes" id="UP000708208">
    <property type="component" value="Unassembled WGS sequence"/>
</dbReference>
<sequence length="406" mass="44330">MERNHKLALLALSSFFLLIGSSDSYKVRLEGKADVGTGAWKQISCRQIGDYKEYIAGTGCNVSPYPLDEEFFKTIVQESWGVCSRPTCDFIYYDGSLPKPQTVTVKAFIGGKATILISSKRSLLTPDFAPEKTLEATQPERPEFETWKEYTITISPSNYVIGLTLSSPDDKSVVLVDYIELDFGDDVTAPPTPTTTTPAPPQTLFEVDKVSDLSKEFTEVSCNYVEHIEELWVWGCPRDVTQEENTIGYWAPCKIPSCYFIFTVDQDSTPVSEVTLHGIFNRGAQISISKKSSGLGATSREIYRREMIQDQRSLTFQLGDECDNGKFNISINGAKGLAMIDRLTVSLLDDLESPCAPGDPEDTTDAGDDDGEGPATGDPDGSASIVSSITLCALALAIASGLLSLH</sequence>
<evidence type="ECO:0000256" key="2">
    <source>
        <dbReference type="SAM" id="SignalP"/>
    </source>
</evidence>
<organism evidence="3 4">
    <name type="scientific">Allacma fusca</name>
    <dbReference type="NCBI Taxonomy" id="39272"/>
    <lineage>
        <taxon>Eukaryota</taxon>
        <taxon>Metazoa</taxon>
        <taxon>Ecdysozoa</taxon>
        <taxon>Arthropoda</taxon>
        <taxon>Hexapoda</taxon>
        <taxon>Collembola</taxon>
        <taxon>Symphypleona</taxon>
        <taxon>Sminthuridae</taxon>
        <taxon>Allacma</taxon>
    </lineage>
</organism>